<evidence type="ECO:0000313" key="1">
    <source>
        <dbReference type="EMBL" id="OJA16085.1"/>
    </source>
</evidence>
<accession>A0A1J8Q4X5</accession>
<gene>
    <name evidence="1" type="ORF">AZE42_11986</name>
</gene>
<name>A0A1J8Q4X5_9AGAM</name>
<dbReference type="Proteomes" id="UP000183567">
    <property type="component" value="Unassembled WGS sequence"/>
</dbReference>
<sequence>MAVPCLYCHYEGLGVFSSPYDRIGRLYDRTVTRTVPSKILSALYVIGYSTGNTSLDSGITVHPHPMSVNGHVLPMPSIYYANAPSNKPVVRPRCYETHRKCTDFQPSGSPKWFLHCCQPNLPPAKGIIGLGDT</sequence>
<dbReference type="EMBL" id="LVVM01002700">
    <property type="protein sequence ID" value="OJA16085.1"/>
    <property type="molecule type" value="Genomic_DNA"/>
</dbReference>
<protein>
    <submittedName>
        <fullName evidence="1">Uncharacterized protein</fullName>
    </submittedName>
</protein>
<evidence type="ECO:0000313" key="2">
    <source>
        <dbReference type="Proteomes" id="UP000183567"/>
    </source>
</evidence>
<proteinExistence type="predicted"/>
<comment type="caution">
    <text evidence="1">The sequence shown here is derived from an EMBL/GenBank/DDBJ whole genome shotgun (WGS) entry which is preliminary data.</text>
</comment>
<organism evidence="1 2">
    <name type="scientific">Rhizopogon vesiculosus</name>
    <dbReference type="NCBI Taxonomy" id="180088"/>
    <lineage>
        <taxon>Eukaryota</taxon>
        <taxon>Fungi</taxon>
        <taxon>Dikarya</taxon>
        <taxon>Basidiomycota</taxon>
        <taxon>Agaricomycotina</taxon>
        <taxon>Agaricomycetes</taxon>
        <taxon>Agaricomycetidae</taxon>
        <taxon>Boletales</taxon>
        <taxon>Suillineae</taxon>
        <taxon>Rhizopogonaceae</taxon>
        <taxon>Rhizopogon</taxon>
    </lineage>
</organism>
<dbReference type="OrthoDB" id="2662877at2759"/>
<reference evidence="1 2" key="1">
    <citation type="submission" date="2016-03" db="EMBL/GenBank/DDBJ databases">
        <title>Comparative genomics of the ectomycorrhizal sister species Rhizopogon vinicolor and Rhizopogon vesiculosus (Basidiomycota: Boletales) reveals a divergence of the mating type B locus.</title>
        <authorList>
            <person name="Mujic A.B."/>
            <person name="Kuo A."/>
            <person name="Tritt A."/>
            <person name="Lipzen A."/>
            <person name="Chen C."/>
            <person name="Johnson J."/>
            <person name="Sharma A."/>
            <person name="Barry K."/>
            <person name="Grigoriev I.V."/>
            <person name="Spatafora J.W."/>
        </authorList>
    </citation>
    <scope>NUCLEOTIDE SEQUENCE [LARGE SCALE GENOMIC DNA]</scope>
    <source>
        <strain evidence="1 2">AM-OR11-056</strain>
    </source>
</reference>
<keyword evidence="2" id="KW-1185">Reference proteome</keyword>
<dbReference type="AlphaFoldDB" id="A0A1J8Q4X5"/>